<protein>
    <submittedName>
        <fullName evidence="5">Hemerythrin</fullName>
    </submittedName>
</protein>
<dbReference type="PANTHER" id="PTHR37164:SF1">
    <property type="entry name" value="BACTERIOHEMERYTHRIN"/>
    <property type="match status" value="1"/>
</dbReference>
<name>A0A147GR22_9BURK</name>
<evidence type="ECO:0000313" key="6">
    <source>
        <dbReference type="Proteomes" id="UP000072741"/>
    </source>
</evidence>
<proteinExistence type="inferred from homology"/>
<keyword evidence="2" id="KW-0479">Metal-binding</keyword>
<dbReference type="NCBIfam" id="TIGR02481">
    <property type="entry name" value="hemeryth_dom"/>
    <property type="match status" value="1"/>
</dbReference>
<sequence length="170" mass="18369">MAALQWSDALVLDAPAMDRTHEEFVVLLAAVEEAEDADLLPRWQALIAHTDAHFAREDHWMRASGFATGNCHSVQHQVVLHAMREGLAAGRTGELAVVRDMARQLGLWFVQHAQSMDAGLALHLRSLGFDMETGEPPPALMRPVCTLQGCGTAACSSADTLHRAHAAEAG</sequence>
<accession>A0A147GR22</accession>
<evidence type="ECO:0000256" key="2">
    <source>
        <dbReference type="ARBA" id="ARBA00022723"/>
    </source>
</evidence>
<dbReference type="PANTHER" id="PTHR37164">
    <property type="entry name" value="BACTERIOHEMERYTHRIN"/>
    <property type="match status" value="1"/>
</dbReference>
<feature type="domain" description="Hemerythrin-like" evidence="4">
    <location>
        <begin position="16"/>
        <end position="119"/>
    </location>
</feature>
<reference evidence="5 6" key="1">
    <citation type="journal article" date="2016" name="Front. Microbiol.">
        <title>Genomic Resource of Rice Seed Associated Bacteria.</title>
        <authorList>
            <person name="Midha S."/>
            <person name="Bansal K."/>
            <person name="Sharma S."/>
            <person name="Kumar N."/>
            <person name="Patil P.P."/>
            <person name="Chaudhry V."/>
            <person name="Patil P.B."/>
        </authorList>
    </citation>
    <scope>NUCLEOTIDE SEQUENCE [LARGE SCALE GENOMIC DNA]</scope>
    <source>
        <strain evidence="5 6">NS331</strain>
    </source>
</reference>
<dbReference type="InterPro" id="IPR012827">
    <property type="entry name" value="Hemerythrin_metal-bd"/>
</dbReference>
<organism evidence="5 6">
    <name type="scientific">Pseudacidovorax intermedius</name>
    <dbReference type="NCBI Taxonomy" id="433924"/>
    <lineage>
        <taxon>Bacteria</taxon>
        <taxon>Pseudomonadati</taxon>
        <taxon>Pseudomonadota</taxon>
        <taxon>Betaproteobacteria</taxon>
        <taxon>Burkholderiales</taxon>
        <taxon>Comamonadaceae</taxon>
        <taxon>Pseudacidovorax</taxon>
    </lineage>
</organism>
<evidence type="ECO:0000256" key="3">
    <source>
        <dbReference type="ARBA" id="ARBA00023004"/>
    </source>
</evidence>
<evidence type="ECO:0000313" key="5">
    <source>
        <dbReference type="EMBL" id="KTT18757.1"/>
    </source>
</evidence>
<comment type="similarity">
    <text evidence="1">Belongs to the hemerythrin family.</text>
</comment>
<comment type="caution">
    <text evidence="5">The sequence shown here is derived from an EMBL/GenBank/DDBJ whole genome shotgun (WGS) entry which is preliminary data.</text>
</comment>
<gene>
    <name evidence="5" type="ORF">NS331_15515</name>
</gene>
<dbReference type="AlphaFoldDB" id="A0A147GR22"/>
<dbReference type="Gene3D" id="1.20.120.50">
    <property type="entry name" value="Hemerythrin-like"/>
    <property type="match status" value="1"/>
</dbReference>
<dbReference type="EMBL" id="LDSL01000098">
    <property type="protein sequence ID" value="KTT18757.1"/>
    <property type="molecule type" value="Genomic_DNA"/>
</dbReference>
<dbReference type="Pfam" id="PF01814">
    <property type="entry name" value="Hemerythrin"/>
    <property type="match status" value="1"/>
</dbReference>
<dbReference type="Proteomes" id="UP000072741">
    <property type="component" value="Unassembled WGS sequence"/>
</dbReference>
<dbReference type="InterPro" id="IPR035938">
    <property type="entry name" value="Hemerythrin-like_sf"/>
</dbReference>
<evidence type="ECO:0000256" key="1">
    <source>
        <dbReference type="ARBA" id="ARBA00010587"/>
    </source>
</evidence>
<dbReference type="RefSeq" id="WP_058642870.1">
    <property type="nucleotide sequence ID" value="NZ_LDSL01000098.1"/>
</dbReference>
<keyword evidence="6" id="KW-1185">Reference proteome</keyword>
<dbReference type="InterPro" id="IPR050669">
    <property type="entry name" value="Hemerythrin"/>
</dbReference>
<dbReference type="SUPFAM" id="SSF47188">
    <property type="entry name" value="Hemerythrin-like"/>
    <property type="match status" value="1"/>
</dbReference>
<dbReference type="InterPro" id="IPR012312">
    <property type="entry name" value="Hemerythrin-like"/>
</dbReference>
<dbReference type="GO" id="GO:0046872">
    <property type="term" value="F:metal ion binding"/>
    <property type="evidence" value="ECO:0007669"/>
    <property type="project" value="UniProtKB-KW"/>
</dbReference>
<dbReference type="CDD" id="cd12107">
    <property type="entry name" value="Hemerythrin"/>
    <property type="match status" value="1"/>
</dbReference>
<dbReference type="OrthoDB" id="5296936at2"/>
<keyword evidence="3" id="KW-0408">Iron</keyword>
<evidence type="ECO:0000259" key="4">
    <source>
        <dbReference type="Pfam" id="PF01814"/>
    </source>
</evidence>